<feature type="domain" description="DUF6891" evidence="2">
    <location>
        <begin position="18"/>
        <end position="200"/>
    </location>
</feature>
<evidence type="ECO:0000313" key="3">
    <source>
        <dbReference type="EMBL" id="KAJ5439526.1"/>
    </source>
</evidence>
<dbReference type="Proteomes" id="UP001213681">
    <property type="component" value="Unassembled WGS sequence"/>
</dbReference>
<accession>A0AAD6G052</accession>
<protein>
    <recommendedName>
        <fullName evidence="2">DUF6891 domain-containing protein</fullName>
    </recommendedName>
</protein>
<organism evidence="3 4">
    <name type="scientific">Penicillium daleae</name>
    <dbReference type="NCBI Taxonomy" id="63821"/>
    <lineage>
        <taxon>Eukaryota</taxon>
        <taxon>Fungi</taxon>
        <taxon>Dikarya</taxon>
        <taxon>Ascomycota</taxon>
        <taxon>Pezizomycotina</taxon>
        <taxon>Eurotiomycetes</taxon>
        <taxon>Eurotiomycetidae</taxon>
        <taxon>Eurotiales</taxon>
        <taxon>Aspergillaceae</taxon>
        <taxon>Penicillium</taxon>
    </lineage>
</organism>
<comment type="caution">
    <text evidence="3">The sequence shown here is derived from an EMBL/GenBank/DDBJ whole genome shotgun (WGS) entry which is preliminary data.</text>
</comment>
<evidence type="ECO:0000259" key="2">
    <source>
        <dbReference type="Pfam" id="PF21831"/>
    </source>
</evidence>
<dbReference type="Pfam" id="PF21831">
    <property type="entry name" value="DUF6891"/>
    <property type="match status" value="1"/>
</dbReference>
<name>A0AAD6G052_9EURO</name>
<keyword evidence="4" id="KW-1185">Reference proteome</keyword>
<dbReference type="GeneID" id="81604149"/>
<gene>
    <name evidence="3" type="ORF">N7458_010524</name>
</gene>
<reference evidence="3" key="2">
    <citation type="journal article" date="2023" name="IMA Fungus">
        <title>Comparative genomic study of the Penicillium genus elucidates a diverse pangenome and 15 lateral gene transfer events.</title>
        <authorList>
            <person name="Petersen C."/>
            <person name="Sorensen T."/>
            <person name="Nielsen M.R."/>
            <person name="Sondergaard T.E."/>
            <person name="Sorensen J.L."/>
            <person name="Fitzpatrick D.A."/>
            <person name="Frisvad J.C."/>
            <person name="Nielsen K.L."/>
        </authorList>
    </citation>
    <scope>NUCLEOTIDE SEQUENCE</scope>
    <source>
        <strain evidence="3">IBT 16125</strain>
    </source>
</reference>
<evidence type="ECO:0000313" key="4">
    <source>
        <dbReference type="Proteomes" id="UP001213681"/>
    </source>
</evidence>
<feature type="compositionally biased region" description="Acidic residues" evidence="1">
    <location>
        <begin position="203"/>
        <end position="220"/>
    </location>
</feature>
<dbReference type="InterPro" id="IPR054186">
    <property type="entry name" value="DUF6891"/>
</dbReference>
<dbReference type="EMBL" id="JAPVEA010000008">
    <property type="protein sequence ID" value="KAJ5439526.1"/>
    <property type="molecule type" value="Genomic_DNA"/>
</dbReference>
<reference evidence="3" key="1">
    <citation type="submission" date="2022-12" db="EMBL/GenBank/DDBJ databases">
        <authorList>
            <person name="Petersen C."/>
        </authorList>
    </citation>
    <scope>NUCLEOTIDE SEQUENCE</scope>
    <source>
        <strain evidence="3">IBT 16125</strain>
    </source>
</reference>
<dbReference type="AlphaFoldDB" id="A0AAD6G052"/>
<dbReference type="RefSeq" id="XP_056762755.1">
    <property type="nucleotide sequence ID" value="XM_056913906.1"/>
</dbReference>
<feature type="region of interest" description="Disordered" evidence="1">
    <location>
        <begin position="195"/>
        <end position="220"/>
    </location>
</feature>
<proteinExistence type="predicted"/>
<sequence length="220" mass="24721">MDAETPPESTAGSENFLYAREIAEWKVKSGFWRFRDIITDITDLIQDEHSEMTPMDARAKAKEIVQPLWATQLRAQATWPDNEDTVCEKLESAFDSLEHEQKILARMNYTCCRTCGVAEIGGDSDENTQGYVFFHEQGTERLVSCGRILLYFGSFTDSESKNEAIGKAIVGSLRSGGLSVEWSGDPTTAIEVNCGEWRRHLDSDEEDDESEDGKEGDDEE</sequence>
<evidence type="ECO:0000256" key="1">
    <source>
        <dbReference type="SAM" id="MobiDB-lite"/>
    </source>
</evidence>